<protein>
    <submittedName>
        <fullName evidence="2">Uncharacterized protein</fullName>
    </submittedName>
</protein>
<name>A0A928Z3Y2_9CYAN</name>
<feature type="signal peptide" evidence="1">
    <location>
        <begin position="1"/>
        <end position="21"/>
    </location>
</feature>
<evidence type="ECO:0000256" key="1">
    <source>
        <dbReference type="SAM" id="SignalP"/>
    </source>
</evidence>
<sequence>MNFLRRFSLPALMLTTLAASAMSVAVAPQSAEAFIIRRKDADVFNNKYARKHYVRGKCSIAKGKLFIPVPTGVLFGRQIPVGGEVRCSADVFKRKAAVIRLRRTRKLNVKRYFVVEGRDDLKIIASKTSKTCNGKRCVIKLKPSRSSKVVGMTACIESRGKSRIVQIGTVPTGLDNGFKSKRCSARKY</sequence>
<dbReference type="EMBL" id="JADEXQ010000021">
    <property type="protein sequence ID" value="MBE9029763.1"/>
    <property type="molecule type" value="Genomic_DNA"/>
</dbReference>
<accession>A0A928Z3Y2</accession>
<reference evidence="2" key="1">
    <citation type="submission" date="2020-10" db="EMBL/GenBank/DDBJ databases">
        <authorList>
            <person name="Castelo-Branco R."/>
            <person name="Eusebio N."/>
            <person name="Adriana R."/>
            <person name="Vieira A."/>
            <person name="Brugerolle De Fraissinette N."/>
            <person name="Rezende De Castro R."/>
            <person name="Schneider M.P."/>
            <person name="Vasconcelos V."/>
            <person name="Leao P.N."/>
        </authorList>
    </citation>
    <scope>NUCLEOTIDE SEQUENCE</scope>
    <source>
        <strain evidence="2">LEGE 11480</strain>
    </source>
</reference>
<keyword evidence="1" id="KW-0732">Signal</keyword>
<evidence type="ECO:0000313" key="2">
    <source>
        <dbReference type="EMBL" id="MBE9029763.1"/>
    </source>
</evidence>
<feature type="chain" id="PRO_5037839924" evidence="1">
    <location>
        <begin position="22"/>
        <end position="188"/>
    </location>
</feature>
<dbReference type="Proteomes" id="UP000625316">
    <property type="component" value="Unassembled WGS sequence"/>
</dbReference>
<proteinExistence type="predicted"/>
<gene>
    <name evidence="2" type="ORF">IQ266_08490</name>
</gene>
<dbReference type="RefSeq" id="WP_264324582.1">
    <property type="nucleotide sequence ID" value="NZ_JADEXQ010000021.1"/>
</dbReference>
<dbReference type="AlphaFoldDB" id="A0A928Z3Y2"/>
<evidence type="ECO:0000313" key="3">
    <source>
        <dbReference type="Proteomes" id="UP000625316"/>
    </source>
</evidence>
<comment type="caution">
    <text evidence="2">The sequence shown here is derived from an EMBL/GenBank/DDBJ whole genome shotgun (WGS) entry which is preliminary data.</text>
</comment>
<organism evidence="2 3">
    <name type="scientific">Romeriopsis navalis LEGE 11480</name>
    <dbReference type="NCBI Taxonomy" id="2777977"/>
    <lineage>
        <taxon>Bacteria</taxon>
        <taxon>Bacillati</taxon>
        <taxon>Cyanobacteriota</taxon>
        <taxon>Cyanophyceae</taxon>
        <taxon>Leptolyngbyales</taxon>
        <taxon>Leptolyngbyaceae</taxon>
        <taxon>Romeriopsis</taxon>
        <taxon>Romeriopsis navalis</taxon>
    </lineage>
</organism>
<keyword evidence="3" id="KW-1185">Reference proteome</keyword>